<reference evidence="1" key="1">
    <citation type="submission" date="2010-08" db="EMBL/GenBank/DDBJ databases">
        <authorList>
            <person name="Harkins D.M."/>
            <person name="Madupu R."/>
            <person name="Durkin A.S."/>
            <person name="Torralba M."/>
            <person name="Methe B."/>
            <person name="Sutton G.G."/>
            <person name="Nelson K.E."/>
        </authorList>
    </citation>
    <scope>NUCLEOTIDE SEQUENCE [LARGE SCALE GENOMIC DNA]</scope>
    <source>
        <strain evidence="1">ATCC 14266</strain>
    </source>
</reference>
<gene>
    <name evidence="1" type="ORF">HMPREF0299_5594</name>
</gene>
<sequence>MGRVASMYGKDGVTVITFLLDDVHTLPATNPQNRIRTT</sequence>
<protein>
    <submittedName>
        <fullName evidence="1">Uncharacterized protein</fullName>
    </submittedName>
</protein>
<evidence type="ECO:0000313" key="2">
    <source>
        <dbReference type="Proteomes" id="UP000004218"/>
    </source>
</evidence>
<dbReference type="EMBL" id="ACSH02000008">
    <property type="protein sequence ID" value="EFM47851.1"/>
    <property type="molecule type" value="Genomic_DNA"/>
</dbReference>
<accession>E0DIT0</accession>
<name>E0DIT0_9CORY</name>
<organism evidence="1 2">
    <name type="scientific">Corynebacterium matruchotii ATCC 14266</name>
    <dbReference type="NCBI Taxonomy" id="553207"/>
    <lineage>
        <taxon>Bacteria</taxon>
        <taxon>Bacillati</taxon>
        <taxon>Actinomycetota</taxon>
        <taxon>Actinomycetes</taxon>
        <taxon>Mycobacteriales</taxon>
        <taxon>Corynebacteriaceae</taxon>
        <taxon>Corynebacterium</taxon>
    </lineage>
</organism>
<dbReference type="AlphaFoldDB" id="E0DIT0"/>
<keyword evidence="2" id="KW-1185">Reference proteome</keyword>
<dbReference type="Proteomes" id="UP000004218">
    <property type="component" value="Unassembled WGS sequence"/>
</dbReference>
<evidence type="ECO:0000313" key="1">
    <source>
        <dbReference type="EMBL" id="EFM47851.1"/>
    </source>
</evidence>
<comment type="caution">
    <text evidence="1">The sequence shown here is derived from an EMBL/GenBank/DDBJ whole genome shotgun (WGS) entry which is preliminary data.</text>
</comment>
<proteinExistence type="predicted"/>